<comment type="caution">
    <text evidence="12">The sequence shown here is derived from an EMBL/GenBank/DDBJ whole genome shotgun (WGS) entry which is preliminary data.</text>
</comment>
<evidence type="ECO:0000256" key="4">
    <source>
        <dbReference type="ARBA" id="ARBA00022989"/>
    </source>
</evidence>
<comment type="domain">
    <text evidence="10">The DHHC domain is required for palmitoyltransferase activity.</text>
</comment>
<evidence type="ECO:0000256" key="5">
    <source>
        <dbReference type="ARBA" id="ARBA00023136"/>
    </source>
</evidence>
<name>A0A4S4M8J6_9AGAM</name>
<keyword evidence="5 10" id="KW-0472">Membrane</keyword>
<dbReference type="OrthoDB" id="9909019at2759"/>
<dbReference type="PANTHER" id="PTHR12246">
    <property type="entry name" value="PALMITOYLTRANSFERASE ZDHHC16"/>
    <property type="match status" value="1"/>
</dbReference>
<evidence type="ECO:0000256" key="10">
    <source>
        <dbReference type="RuleBase" id="RU079119"/>
    </source>
</evidence>
<organism evidence="12 13">
    <name type="scientific">Bondarzewia mesenterica</name>
    <dbReference type="NCBI Taxonomy" id="1095465"/>
    <lineage>
        <taxon>Eukaryota</taxon>
        <taxon>Fungi</taxon>
        <taxon>Dikarya</taxon>
        <taxon>Basidiomycota</taxon>
        <taxon>Agaricomycotina</taxon>
        <taxon>Agaricomycetes</taxon>
        <taxon>Russulales</taxon>
        <taxon>Bondarzewiaceae</taxon>
        <taxon>Bondarzewia</taxon>
    </lineage>
</organism>
<dbReference type="InterPro" id="IPR001594">
    <property type="entry name" value="Palmitoyltrfase_DHHC"/>
</dbReference>
<comment type="subcellular location">
    <subcellularLocation>
        <location evidence="1">Membrane</location>
        <topology evidence="1">Multi-pass membrane protein</topology>
    </subcellularLocation>
</comment>
<accession>A0A4S4M8J6</accession>
<evidence type="ECO:0000256" key="2">
    <source>
        <dbReference type="ARBA" id="ARBA00022679"/>
    </source>
</evidence>
<dbReference type="AlphaFoldDB" id="A0A4S4M8J6"/>
<sequence>MFGHYYLVCTVSPGFVDDPPLVQGHGITWAKRIDPTPVSGVHWSTELNITRAEVTKCRKCGINQCVGLYNERHFVMFMAYTVFATFWFSILGLDHLLDALGIRFDDHWPYRMPAVIYIMIWVLSAVMCLAVGTMLLWHLWSVAIGETSVEGHDHDVYRSLAKSRGETFVNSKRKNLELFLNIGPEGYPLYTLLLPLRVLPYTDGRSWARRPGHERHHGVRVGEELTDDEDDE</sequence>
<dbReference type="EMBL" id="SGPL01000052">
    <property type="protein sequence ID" value="THH19200.1"/>
    <property type="molecule type" value="Genomic_DNA"/>
</dbReference>
<evidence type="ECO:0000256" key="9">
    <source>
        <dbReference type="ARBA" id="ARBA00048048"/>
    </source>
</evidence>
<gene>
    <name evidence="12" type="ORF">EW146_g1916</name>
</gene>
<feature type="domain" description="Palmitoyltransferase DHHC" evidence="11">
    <location>
        <begin position="62"/>
        <end position="151"/>
    </location>
</feature>
<feature type="transmembrane region" description="Helical" evidence="10">
    <location>
        <begin position="74"/>
        <end position="93"/>
    </location>
</feature>
<dbReference type="Pfam" id="PF01529">
    <property type="entry name" value="DHHC"/>
    <property type="match status" value="1"/>
</dbReference>
<dbReference type="GO" id="GO:0019706">
    <property type="term" value="F:protein-cysteine S-palmitoyltransferase activity"/>
    <property type="evidence" value="ECO:0007669"/>
    <property type="project" value="UniProtKB-EC"/>
</dbReference>
<keyword evidence="13" id="KW-1185">Reference proteome</keyword>
<dbReference type="EC" id="2.3.1.225" evidence="10"/>
<evidence type="ECO:0000259" key="11">
    <source>
        <dbReference type="Pfam" id="PF01529"/>
    </source>
</evidence>
<keyword evidence="6" id="KW-0564">Palmitate</keyword>
<comment type="similarity">
    <text evidence="10">Belongs to the DHHC palmitoyltransferase family.</text>
</comment>
<proteinExistence type="inferred from homology"/>
<keyword evidence="2 10" id="KW-0808">Transferase</keyword>
<feature type="transmembrane region" description="Helical" evidence="10">
    <location>
        <begin position="114"/>
        <end position="140"/>
    </location>
</feature>
<evidence type="ECO:0000256" key="3">
    <source>
        <dbReference type="ARBA" id="ARBA00022692"/>
    </source>
</evidence>
<keyword evidence="8 10" id="KW-0012">Acyltransferase</keyword>
<evidence type="ECO:0000256" key="8">
    <source>
        <dbReference type="ARBA" id="ARBA00023315"/>
    </source>
</evidence>
<dbReference type="Proteomes" id="UP000310158">
    <property type="component" value="Unassembled WGS sequence"/>
</dbReference>
<evidence type="ECO:0000313" key="13">
    <source>
        <dbReference type="Proteomes" id="UP000310158"/>
    </source>
</evidence>
<keyword evidence="4 10" id="KW-1133">Transmembrane helix</keyword>
<evidence type="ECO:0000256" key="1">
    <source>
        <dbReference type="ARBA" id="ARBA00004141"/>
    </source>
</evidence>
<dbReference type="GO" id="GO:0016020">
    <property type="term" value="C:membrane"/>
    <property type="evidence" value="ECO:0007669"/>
    <property type="project" value="UniProtKB-SubCell"/>
</dbReference>
<evidence type="ECO:0000256" key="7">
    <source>
        <dbReference type="ARBA" id="ARBA00023288"/>
    </source>
</evidence>
<reference evidence="12 13" key="1">
    <citation type="submission" date="2019-02" db="EMBL/GenBank/DDBJ databases">
        <title>Genome sequencing of the rare red list fungi Bondarzewia mesenterica.</title>
        <authorList>
            <person name="Buettner E."/>
            <person name="Kellner H."/>
        </authorList>
    </citation>
    <scope>NUCLEOTIDE SEQUENCE [LARGE SCALE GENOMIC DNA]</scope>
    <source>
        <strain evidence="12 13">DSM 108281</strain>
    </source>
</reference>
<evidence type="ECO:0000256" key="6">
    <source>
        <dbReference type="ARBA" id="ARBA00023139"/>
    </source>
</evidence>
<keyword evidence="7" id="KW-0449">Lipoprotein</keyword>
<keyword evidence="3 10" id="KW-0812">Transmembrane</keyword>
<evidence type="ECO:0000313" key="12">
    <source>
        <dbReference type="EMBL" id="THH19200.1"/>
    </source>
</evidence>
<dbReference type="InterPro" id="IPR039859">
    <property type="entry name" value="PFA4/ZDH16/20/ERF2-like"/>
</dbReference>
<protein>
    <recommendedName>
        <fullName evidence="10">Palmitoyltransferase</fullName>
        <ecNumber evidence="10">2.3.1.225</ecNumber>
    </recommendedName>
</protein>
<comment type="catalytic activity">
    <reaction evidence="9 10">
        <text>L-cysteinyl-[protein] + hexadecanoyl-CoA = S-hexadecanoyl-L-cysteinyl-[protein] + CoA</text>
        <dbReference type="Rhea" id="RHEA:36683"/>
        <dbReference type="Rhea" id="RHEA-COMP:10131"/>
        <dbReference type="Rhea" id="RHEA-COMP:11032"/>
        <dbReference type="ChEBI" id="CHEBI:29950"/>
        <dbReference type="ChEBI" id="CHEBI:57287"/>
        <dbReference type="ChEBI" id="CHEBI:57379"/>
        <dbReference type="ChEBI" id="CHEBI:74151"/>
        <dbReference type="EC" id="2.3.1.225"/>
    </reaction>
</comment>